<dbReference type="GO" id="GO:0008643">
    <property type="term" value="P:carbohydrate transport"/>
    <property type="evidence" value="ECO:0007669"/>
    <property type="project" value="InterPro"/>
</dbReference>
<dbReference type="GO" id="GO:0005524">
    <property type="term" value="F:ATP binding"/>
    <property type="evidence" value="ECO:0007669"/>
    <property type="project" value="UniProtKB-KW"/>
</dbReference>
<evidence type="ECO:0000259" key="7">
    <source>
        <dbReference type="PROSITE" id="PS50893"/>
    </source>
</evidence>
<dbReference type="Pfam" id="PF00005">
    <property type="entry name" value="ABC_tran"/>
    <property type="match status" value="1"/>
</dbReference>
<dbReference type="SUPFAM" id="SSF50331">
    <property type="entry name" value="MOP-like"/>
    <property type="match status" value="1"/>
</dbReference>
<dbReference type="InterPro" id="IPR003593">
    <property type="entry name" value="AAA+_ATPase"/>
</dbReference>
<sequence>MEYVRLENVWKEYASKKGRVQVLKGLNLSIEKGELVVILGPSGGGKTTLLRIISGLLKQDKGHVYLRGKLVNELPPKDRNVAMVFQNYAVYPFMSVFDNIAFPLKIAHEPKSKITEKVSEIARMLRIEELLDRKPNQLSGGQLQRVAIARALAKGADIILMDEPLANLDAQVRVFAREELKQLHKKLQTTIIYVTHDQTEAMSLASKVALLYDGAIQDYGEPLEVYNSPGNAWVASFIGNPPMNLFEAEVEDGWLVHREIRISIPESYSQVAKSLKRVVVGFRPESARLNEQGISAKVRMVERIGLYSILHIETSDLELRIITDPKSNFERGDIVSFSVESVVLFDAESKLNLLRVR</sequence>
<dbReference type="InterPro" id="IPR017871">
    <property type="entry name" value="ABC_transporter-like_CS"/>
</dbReference>
<dbReference type="InterPro" id="IPR015855">
    <property type="entry name" value="ABC_transpr_MalK-like"/>
</dbReference>
<dbReference type="GO" id="GO:0140359">
    <property type="term" value="F:ABC-type transporter activity"/>
    <property type="evidence" value="ECO:0007669"/>
    <property type="project" value="InterPro"/>
</dbReference>
<keyword evidence="5" id="KW-1278">Translocase</keyword>
<reference evidence="8 9" key="1">
    <citation type="submission" date="2017-04" db="EMBL/GenBank/DDBJ databases">
        <title>Novel microbial lineages endemic to geothermal iron-oxide mats fill important gaps in the evolutionary history of Archaea.</title>
        <authorList>
            <person name="Jay Z.J."/>
            <person name="Beam J.P."/>
            <person name="Dlakic M."/>
            <person name="Rusch D.B."/>
            <person name="Kozubal M.A."/>
            <person name="Inskeep W.P."/>
        </authorList>
    </citation>
    <scope>NUCLEOTIDE SEQUENCE [LARGE SCALE GENOMIC DNA]</scope>
    <source>
        <strain evidence="8">BE_D</strain>
    </source>
</reference>
<keyword evidence="3" id="KW-0547">Nucleotide-binding</keyword>
<gene>
    <name evidence="8" type="ORF">B9Q02_07745</name>
</gene>
<evidence type="ECO:0000256" key="5">
    <source>
        <dbReference type="ARBA" id="ARBA00022967"/>
    </source>
</evidence>
<dbReference type="InterPro" id="IPR012340">
    <property type="entry name" value="NA-bd_OB-fold"/>
</dbReference>
<proteinExistence type="predicted"/>
<dbReference type="CDD" id="cd03301">
    <property type="entry name" value="ABC_MalK_N"/>
    <property type="match status" value="1"/>
</dbReference>
<dbReference type="GO" id="GO:0016887">
    <property type="term" value="F:ATP hydrolysis activity"/>
    <property type="evidence" value="ECO:0007669"/>
    <property type="project" value="InterPro"/>
</dbReference>
<dbReference type="GO" id="GO:0055052">
    <property type="term" value="C:ATP-binding cassette (ABC) transporter complex, substrate-binding subunit-containing"/>
    <property type="evidence" value="ECO:0007669"/>
    <property type="project" value="TreeGrafter"/>
</dbReference>
<dbReference type="Gene3D" id="3.40.50.300">
    <property type="entry name" value="P-loop containing nucleotide triphosphate hydrolases"/>
    <property type="match status" value="1"/>
</dbReference>
<evidence type="ECO:0000256" key="4">
    <source>
        <dbReference type="ARBA" id="ARBA00022840"/>
    </source>
</evidence>
<dbReference type="InterPro" id="IPR047641">
    <property type="entry name" value="ABC_transpr_MalK/UgpC-like"/>
</dbReference>
<dbReference type="EMBL" id="NEXD01000047">
    <property type="protein sequence ID" value="PSN85080.1"/>
    <property type="molecule type" value="Genomic_DNA"/>
</dbReference>
<evidence type="ECO:0000256" key="6">
    <source>
        <dbReference type="ARBA" id="ARBA00023136"/>
    </source>
</evidence>
<evidence type="ECO:0000313" key="9">
    <source>
        <dbReference type="Proteomes" id="UP000240569"/>
    </source>
</evidence>
<dbReference type="FunFam" id="3.40.50.300:FF:000042">
    <property type="entry name" value="Maltose/maltodextrin ABC transporter, ATP-binding protein"/>
    <property type="match status" value="1"/>
</dbReference>
<dbReference type="Proteomes" id="UP000240569">
    <property type="component" value="Unassembled WGS sequence"/>
</dbReference>
<evidence type="ECO:0000313" key="8">
    <source>
        <dbReference type="EMBL" id="PSN85080.1"/>
    </source>
</evidence>
<dbReference type="InterPro" id="IPR003439">
    <property type="entry name" value="ABC_transporter-like_ATP-bd"/>
</dbReference>
<dbReference type="Pfam" id="PF17912">
    <property type="entry name" value="OB_MalK"/>
    <property type="match status" value="1"/>
</dbReference>
<feature type="domain" description="ABC transporter" evidence="7">
    <location>
        <begin position="4"/>
        <end position="238"/>
    </location>
</feature>
<dbReference type="PANTHER" id="PTHR43875:SF15">
    <property type="entry name" value="TREHALOSE IMPORT ATP-BINDING PROTEIN SUGC"/>
    <property type="match status" value="1"/>
</dbReference>
<dbReference type="PANTHER" id="PTHR43875">
    <property type="entry name" value="MALTODEXTRIN IMPORT ATP-BINDING PROTEIN MSMX"/>
    <property type="match status" value="1"/>
</dbReference>
<protein>
    <submittedName>
        <fullName evidence="8">ABC transporter ATP-binding protein</fullName>
    </submittedName>
</protein>
<dbReference type="Gene3D" id="2.40.50.140">
    <property type="entry name" value="Nucleic acid-binding proteins"/>
    <property type="match status" value="1"/>
</dbReference>
<dbReference type="InterPro" id="IPR008995">
    <property type="entry name" value="Mo/tungstate-bd_C_term_dom"/>
</dbReference>
<keyword evidence="6" id="KW-0472">Membrane</keyword>
<comment type="caution">
    <text evidence="8">The sequence shown here is derived from an EMBL/GenBank/DDBJ whole genome shotgun (WGS) entry which is preliminary data.</text>
</comment>
<dbReference type="PROSITE" id="PS50893">
    <property type="entry name" value="ABC_TRANSPORTER_2"/>
    <property type="match status" value="1"/>
</dbReference>
<keyword evidence="1" id="KW-0813">Transport</keyword>
<name>A0A2R6AFC7_9ARCH</name>
<dbReference type="Gene3D" id="2.40.50.100">
    <property type="match status" value="1"/>
</dbReference>
<evidence type="ECO:0000256" key="2">
    <source>
        <dbReference type="ARBA" id="ARBA00022475"/>
    </source>
</evidence>
<dbReference type="SUPFAM" id="SSF52540">
    <property type="entry name" value="P-loop containing nucleoside triphosphate hydrolases"/>
    <property type="match status" value="1"/>
</dbReference>
<dbReference type="SMART" id="SM00382">
    <property type="entry name" value="AAA"/>
    <property type="match status" value="1"/>
</dbReference>
<dbReference type="InterPro" id="IPR040582">
    <property type="entry name" value="OB_MalK-like"/>
</dbReference>
<accession>A0A2R6AFC7</accession>
<dbReference type="PROSITE" id="PS00211">
    <property type="entry name" value="ABC_TRANSPORTER_1"/>
    <property type="match status" value="1"/>
</dbReference>
<dbReference type="InterPro" id="IPR027417">
    <property type="entry name" value="P-loop_NTPase"/>
</dbReference>
<evidence type="ECO:0000256" key="1">
    <source>
        <dbReference type="ARBA" id="ARBA00022448"/>
    </source>
</evidence>
<evidence type="ECO:0000256" key="3">
    <source>
        <dbReference type="ARBA" id="ARBA00022741"/>
    </source>
</evidence>
<keyword evidence="2" id="KW-1003">Cell membrane</keyword>
<organism evidence="8 9">
    <name type="scientific">Candidatus Marsarchaeota G1 archaeon BE_D</name>
    <dbReference type="NCBI Taxonomy" id="1978156"/>
    <lineage>
        <taxon>Archaea</taxon>
        <taxon>Candidatus Marsarchaeota</taxon>
        <taxon>Candidatus Marsarchaeota group 1</taxon>
    </lineage>
</organism>
<dbReference type="AlphaFoldDB" id="A0A2R6AFC7"/>
<keyword evidence="4 8" id="KW-0067">ATP-binding</keyword>